<organism evidence="3">
    <name type="scientific">Cyprideis torosa</name>
    <dbReference type="NCBI Taxonomy" id="163714"/>
    <lineage>
        <taxon>Eukaryota</taxon>
        <taxon>Metazoa</taxon>
        <taxon>Ecdysozoa</taxon>
        <taxon>Arthropoda</taxon>
        <taxon>Crustacea</taxon>
        <taxon>Oligostraca</taxon>
        <taxon>Ostracoda</taxon>
        <taxon>Podocopa</taxon>
        <taxon>Podocopida</taxon>
        <taxon>Cytherocopina</taxon>
        <taxon>Cytheroidea</taxon>
        <taxon>Cytherideidae</taxon>
        <taxon>Cyprideis</taxon>
    </lineage>
</organism>
<feature type="compositionally biased region" description="Low complexity" evidence="1">
    <location>
        <begin position="330"/>
        <end position="341"/>
    </location>
</feature>
<dbReference type="AlphaFoldDB" id="A0A7R8W9E3"/>
<evidence type="ECO:0000256" key="1">
    <source>
        <dbReference type="SAM" id="MobiDB-lite"/>
    </source>
</evidence>
<protein>
    <submittedName>
        <fullName evidence="3">Uncharacterized protein</fullName>
    </submittedName>
</protein>
<evidence type="ECO:0000256" key="2">
    <source>
        <dbReference type="SAM" id="Phobius"/>
    </source>
</evidence>
<feature type="transmembrane region" description="Helical" evidence="2">
    <location>
        <begin position="239"/>
        <end position="262"/>
    </location>
</feature>
<gene>
    <name evidence="3" type="ORF">CTOB1V02_LOCUS5291</name>
</gene>
<name>A0A7R8W9E3_9CRUS</name>
<dbReference type="EMBL" id="OB661119">
    <property type="protein sequence ID" value="CAD7227383.1"/>
    <property type="molecule type" value="Genomic_DNA"/>
</dbReference>
<dbReference type="OrthoDB" id="261426at2759"/>
<proteinExistence type="predicted"/>
<feature type="compositionally biased region" description="Polar residues" evidence="1">
    <location>
        <begin position="348"/>
        <end position="368"/>
    </location>
</feature>
<keyword evidence="2" id="KW-1133">Transmembrane helix</keyword>
<feature type="compositionally biased region" description="Polar residues" evidence="1">
    <location>
        <begin position="300"/>
        <end position="318"/>
    </location>
</feature>
<evidence type="ECO:0000313" key="3">
    <source>
        <dbReference type="EMBL" id="CAD7227383.1"/>
    </source>
</evidence>
<keyword evidence="2" id="KW-0812">Transmembrane</keyword>
<sequence length="368" mass="41809">MVSKTEEGGRGRFVKLLFEQVKTERETFSKEILKSLAKKESISVEEFRRTLALLDPYIEKDAMDRYTCWVFHKKLEDLEKASPVTLQVLGQRLQTGCVLRRGQKGKRLLVFFSDSVSVVPLKELTVDLSDLGSLDVVCGLVNKVGGKNFDDDGSVVYHWTTKGIVRGSWDSDQSAEVIGKLRPAPYRSIPGLRLREEGTAEFLRKSPWTSEILCRIETQDNAIFTSKLRLRLQDYQKAVWIYLAILAELCFLTTAILIGEAVMNRRYANRTIVKQNQLTDLKRTLRLELKETYRIQQQLLNRQSNSTQQTPLVISHTTTSREERPLVEMKSSSYPKLSKSEPSPPPQTSAENPGKSQTKSLPVPNITS</sequence>
<feature type="region of interest" description="Disordered" evidence="1">
    <location>
        <begin position="300"/>
        <end position="368"/>
    </location>
</feature>
<reference evidence="3" key="1">
    <citation type="submission" date="2020-11" db="EMBL/GenBank/DDBJ databases">
        <authorList>
            <person name="Tran Van P."/>
        </authorList>
    </citation>
    <scope>NUCLEOTIDE SEQUENCE</scope>
</reference>
<keyword evidence="2" id="KW-0472">Membrane</keyword>
<accession>A0A7R8W9E3</accession>